<dbReference type="Proteomes" id="UP000236630">
    <property type="component" value="Unassembled WGS sequence"/>
</dbReference>
<keyword evidence="1" id="KW-1133">Transmembrane helix</keyword>
<evidence type="ECO:0000313" key="3">
    <source>
        <dbReference type="Proteomes" id="UP000236630"/>
    </source>
</evidence>
<protein>
    <submittedName>
        <fullName evidence="2">Uncharacterized protein</fullName>
    </submittedName>
</protein>
<keyword evidence="1" id="KW-0812">Transmembrane</keyword>
<sequence length="67" mass="7716">MELHAPIITPTCQEQYKIISFSIIKEAFLFFFFIFCCSGFKQIDERPQGQAIRGVFEDSHVLELLGS</sequence>
<gene>
    <name evidence="2" type="ORF">CUMW_289650</name>
</gene>
<dbReference type="AlphaFoldDB" id="A0A2H5QY14"/>
<feature type="transmembrane region" description="Helical" evidence="1">
    <location>
        <begin position="18"/>
        <end position="40"/>
    </location>
</feature>
<keyword evidence="3" id="KW-1185">Reference proteome</keyword>
<dbReference type="EMBL" id="BDQV01015233">
    <property type="protein sequence ID" value="GAY69493.1"/>
    <property type="molecule type" value="Genomic_DNA"/>
</dbReference>
<reference evidence="2 3" key="1">
    <citation type="journal article" date="2017" name="Front. Genet.">
        <title>Draft sequencing of the heterozygous diploid genome of Satsuma (Citrus unshiu Marc.) using a hybrid assembly approach.</title>
        <authorList>
            <person name="Shimizu T."/>
            <person name="Tanizawa Y."/>
            <person name="Mochizuki T."/>
            <person name="Nagasaki H."/>
            <person name="Yoshioka T."/>
            <person name="Toyoda A."/>
            <person name="Fujiyama A."/>
            <person name="Kaminuma E."/>
            <person name="Nakamura Y."/>
        </authorList>
    </citation>
    <scope>NUCLEOTIDE SEQUENCE [LARGE SCALE GENOMIC DNA]</scope>
    <source>
        <strain evidence="3">cv. Miyagawa wase</strain>
    </source>
</reference>
<name>A0A2H5QY14_CITUN</name>
<proteinExistence type="predicted"/>
<comment type="caution">
    <text evidence="2">The sequence shown here is derived from an EMBL/GenBank/DDBJ whole genome shotgun (WGS) entry which is preliminary data.</text>
</comment>
<keyword evidence="1" id="KW-0472">Membrane</keyword>
<evidence type="ECO:0000256" key="1">
    <source>
        <dbReference type="SAM" id="Phobius"/>
    </source>
</evidence>
<evidence type="ECO:0000313" key="2">
    <source>
        <dbReference type="EMBL" id="GAY69493.1"/>
    </source>
</evidence>
<accession>A0A2H5QY14</accession>
<organism evidence="2 3">
    <name type="scientific">Citrus unshiu</name>
    <name type="common">Satsuma mandarin</name>
    <name type="synonym">Citrus nobilis var. unshiu</name>
    <dbReference type="NCBI Taxonomy" id="55188"/>
    <lineage>
        <taxon>Eukaryota</taxon>
        <taxon>Viridiplantae</taxon>
        <taxon>Streptophyta</taxon>
        <taxon>Embryophyta</taxon>
        <taxon>Tracheophyta</taxon>
        <taxon>Spermatophyta</taxon>
        <taxon>Magnoliopsida</taxon>
        <taxon>eudicotyledons</taxon>
        <taxon>Gunneridae</taxon>
        <taxon>Pentapetalae</taxon>
        <taxon>rosids</taxon>
        <taxon>malvids</taxon>
        <taxon>Sapindales</taxon>
        <taxon>Rutaceae</taxon>
        <taxon>Aurantioideae</taxon>
        <taxon>Citrus</taxon>
    </lineage>
</organism>